<accession>E3EJW4</accession>
<sequence>MTNMLRSQIEYWFNSKTLLTIKILNAKGKEESLHGRIISYEPESNNILFYEDDFKRVDNILLSEILNVETS</sequence>
<protein>
    <recommendedName>
        <fullName evidence="3">YolD-like family protein</fullName>
    </recommendedName>
</protein>
<organism evidence="1 2">
    <name type="scientific">Paenibacillus polymyxa (strain SC2)</name>
    <name type="common">Bacillus polymyxa</name>
    <dbReference type="NCBI Taxonomy" id="886882"/>
    <lineage>
        <taxon>Bacteria</taxon>
        <taxon>Bacillati</taxon>
        <taxon>Bacillota</taxon>
        <taxon>Bacilli</taxon>
        <taxon>Bacillales</taxon>
        <taxon>Paenibacillaceae</taxon>
        <taxon>Paenibacillus</taxon>
    </lineage>
</organism>
<evidence type="ECO:0000313" key="1">
    <source>
        <dbReference type="EMBL" id="ADO59983.1"/>
    </source>
</evidence>
<name>E3EJW4_PAEPS</name>
<evidence type="ECO:0000313" key="2">
    <source>
        <dbReference type="Proteomes" id="UP000006868"/>
    </source>
</evidence>
<keyword evidence="1" id="KW-0614">Plasmid</keyword>
<dbReference type="AlphaFoldDB" id="E3EJW4"/>
<gene>
    <name evidence="1" type="ORF">PPSC2_28265</name>
</gene>
<evidence type="ECO:0008006" key="3">
    <source>
        <dbReference type="Google" id="ProtNLM"/>
    </source>
</evidence>
<geneLocation type="plasmid" evidence="1 2">
    <name>pSC2</name>
</geneLocation>
<dbReference type="PATRIC" id="fig|886882.15.peg.5993"/>
<dbReference type="EMBL" id="CP002214">
    <property type="protein sequence ID" value="ADO59983.1"/>
    <property type="molecule type" value="Genomic_DNA"/>
</dbReference>
<dbReference type="KEGG" id="ppm:PPSC2_28265"/>
<reference evidence="1 2" key="1">
    <citation type="journal article" date="2011" name="J. Bacteriol.">
        <title>Complete genome sequence of Paenibacillus polymyxa SC2, a strain of plant growth-promoting Rhizobacterium with broad-spectrum antimicrobial activity.</title>
        <authorList>
            <person name="Ma M."/>
            <person name="Wang C."/>
            <person name="Ding Y."/>
            <person name="Li L."/>
            <person name="Shen D."/>
            <person name="Jiang X."/>
            <person name="Guan D."/>
            <person name="Cao F."/>
            <person name="Chen H."/>
            <person name="Feng R."/>
            <person name="Wang X."/>
            <person name="Ge Y."/>
            <person name="Yao L."/>
            <person name="Bing X."/>
            <person name="Yang X."/>
            <person name="Li J."/>
            <person name="Du B."/>
        </authorList>
    </citation>
    <scope>NUCLEOTIDE SEQUENCE [LARGE SCALE GENOMIC DNA]</scope>
    <source>
        <strain evidence="1 2">SC2</strain>
        <plasmid evidence="2">pSC2</plasmid>
    </source>
</reference>
<proteinExistence type="predicted"/>
<dbReference type="HOGENOM" id="CLU_2736282_0_0_9"/>
<dbReference type="RefSeq" id="WP_013386397.1">
    <property type="nucleotide sequence ID" value="NC_014628.2"/>
</dbReference>
<dbReference type="Proteomes" id="UP000006868">
    <property type="component" value="Plasmid pSC2"/>
</dbReference>